<evidence type="ECO:0000259" key="3">
    <source>
        <dbReference type="PROSITE" id="PS51819"/>
    </source>
</evidence>
<dbReference type="InterPro" id="IPR051785">
    <property type="entry name" value="MMCE/EMCE_epimerase"/>
</dbReference>
<dbReference type="PROSITE" id="PS51819">
    <property type="entry name" value="VOC"/>
    <property type="match status" value="1"/>
</dbReference>
<dbReference type="CDD" id="cd16361">
    <property type="entry name" value="VOC_ShValD_like"/>
    <property type="match status" value="1"/>
</dbReference>
<dbReference type="RefSeq" id="WP_317570363.1">
    <property type="nucleotide sequence ID" value="NZ_JAWLKA010000019.1"/>
</dbReference>
<gene>
    <name evidence="4" type="ORF">R3Q59_28870</name>
</gene>
<dbReference type="EMBL" id="JAWLKA010000019">
    <property type="protein sequence ID" value="MDV6284511.1"/>
    <property type="molecule type" value="Genomic_DNA"/>
</dbReference>
<comment type="caution">
    <text evidence="4">The sequence shown here is derived from an EMBL/GenBank/DDBJ whole genome shotgun (WGS) entry which is preliminary data.</text>
</comment>
<evidence type="ECO:0000313" key="4">
    <source>
        <dbReference type="EMBL" id="MDV6284511.1"/>
    </source>
</evidence>
<evidence type="ECO:0000256" key="1">
    <source>
        <dbReference type="ARBA" id="ARBA00022723"/>
    </source>
</evidence>
<proteinExistence type="predicted"/>
<feature type="domain" description="VOC" evidence="3">
    <location>
        <begin position="5"/>
        <end position="150"/>
    </location>
</feature>
<feature type="region of interest" description="Disordered" evidence="2">
    <location>
        <begin position="156"/>
        <end position="180"/>
    </location>
</feature>
<reference evidence="4 5" key="1">
    <citation type="submission" date="2023-10" db="EMBL/GenBank/DDBJ databases">
        <title>Development of a sustainable strategy for remediation of hydrocarbon-contaminated territories based on the waste exchange concept.</title>
        <authorList>
            <person name="Krivoruchko A."/>
        </authorList>
    </citation>
    <scope>NUCLEOTIDE SEQUENCE [LARGE SCALE GENOMIC DNA]</scope>
    <source>
        <strain evidence="4 5">IEGM 60</strain>
    </source>
</reference>
<evidence type="ECO:0000256" key="2">
    <source>
        <dbReference type="SAM" id="MobiDB-lite"/>
    </source>
</evidence>
<keyword evidence="1" id="KW-0479">Metal-binding</keyword>
<dbReference type="SUPFAM" id="SSF54593">
    <property type="entry name" value="Glyoxalase/Bleomycin resistance protein/Dihydroxybiphenyl dioxygenase"/>
    <property type="match status" value="1"/>
</dbReference>
<dbReference type="Proteomes" id="UP001185737">
    <property type="component" value="Unassembled WGS sequence"/>
</dbReference>
<dbReference type="PANTHER" id="PTHR43048:SF6">
    <property type="entry name" value="BLR8189 PROTEIN"/>
    <property type="match status" value="1"/>
</dbReference>
<accession>A0ABU4CLS1</accession>
<evidence type="ECO:0000313" key="5">
    <source>
        <dbReference type="Proteomes" id="UP001185737"/>
    </source>
</evidence>
<dbReference type="PANTHER" id="PTHR43048">
    <property type="entry name" value="METHYLMALONYL-COA EPIMERASE"/>
    <property type="match status" value="1"/>
</dbReference>
<dbReference type="InterPro" id="IPR029068">
    <property type="entry name" value="Glyas_Bleomycin-R_OHBP_Dase"/>
</dbReference>
<organism evidence="4 5">
    <name type="scientific">Rhodococcus jostii</name>
    <dbReference type="NCBI Taxonomy" id="132919"/>
    <lineage>
        <taxon>Bacteria</taxon>
        <taxon>Bacillati</taxon>
        <taxon>Actinomycetota</taxon>
        <taxon>Actinomycetes</taxon>
        <taxon>Mycobacteriales</taxon>
        <taxon>Nocardiaceae</taxon>
        <taxon>Rhodococcus</taxon>
    </lineage>
</organism>
<keyword evidence="5" id="KW-1185">Reference proteome</keyword>
<dbReference type="Gene3D" id="3.10.180.10">
    <property type="entry name" value="2,3-Dihydroxybiphenyl 1,2-Dioxygenase, domain 1"/>
    <property type="match status" value="1"/>
</dbReference>
<protein>
    <submittedName>
        <fullName evidence="4">VOC family protein</fullName>
    </submittedName>
</protein>
<dbReference type="Pfam" id="PF13669">
    <property type="entry name" value="Glyoxalase_4"/>
    <property type="match status" value="1"/>
</dbReference>
<sequence>MTARAIEHIGITVPDLEQATTFFADAFGAEKIYDMIDAPLAGPGIESGLGVPPGTAIESIRMLRLGNGPNLELFVYSGTKQREPVLPSDFGIQHFCVYVDDIDAAATRLEKAGGTLLSAPGDLPGGDAGPGNRYLYARTPWGSTVELVTYPSPQAYEAGTDRRRWRPPVTESVDSRRQDS</sequence>
<name>A0ABU4CLS1_RHOJO</name>
<dbReference type="InterPro" id="IPR037523">
    <property type="entry name" value="VOC_core"/>
</dbReference>